<dbReference type="EMBL" id="JAAAJB010000333">
    <property type="protein sequence ID" value="KAG0258209.1"/>
    <property type="molecule type" value="Genomic_DNA"/>
</dbReference>
<keyword evidence="1" id="KW-0732">Signal</keyword>
<dbReference type="InterPro" id="IPR035992">
    <property type="entry name" value="Ricin_B-like_lectins"/>
</dbReference>
<dbReference type="Proteomes" id="UP000807716">
    <property type="component" value="Unassembled WGS sequence"/>
</dbReference>
<evidence type="ECO:0000313" key="3">
    <source>
        <dbReference type="EMBL" id="KAG0258209.1"/>
    </source>
</evidence>
<comment type="caution">
    <text evidence="3">The sequence shown here is derived from an EMBL/GenBank/DDBJ whole genome shotgun (WGS) entry which is preliminary data.</text>
</comment>
<proteinExistence type="predicted"/>
<dbReference type="AlphaFoldDB" id="A0A9P6Q302"/>
<reference evidence="3" key="1">
    <citation type="journal article" date="2020" name="Fungal Divers.">
        <title>Resolving the Mortierellaceae phylogeny through synthesis of multi-gene phylogenetics and phylogenomics.</title>
        <authorList>
            <person name="Vandepol N."/>
            <person name="Liber J."/>
            <person name="Desiro A."/>
            <person name="Na H."/>
            <person name="Kennedy M."/>
            <person name="Barry K."/>
            <person name="Grigoriev I.V."/>
            <person name="Miller A.N."/>
            <person name="O'Donnell K."/>
            <person name="Stajich J.E."/>
            <person name="Bonito G."/>
        </authorList>
    </citation>
    <scope>NUCLEOTIDE SEQUENCE</scope>
    <source>
        <strain evidence="3">BC1065</strain>
    </source>
</reference>
<feature type="domain" description="Ricin B lectin" evidence="2">
    <location>
        <begin position="43"/>
        <end position="191"/>
    </location>
</feature>
<dbReference type="SMART" id="SM00458">
    <property type="entry name" value="RICIN"/>
    <property type="match status" value="1"/>
</dbReference>
<dbReference type="PROSITE" id="PS50231">
    <property type="entry name" value="RICIN_B_LECTIN"/>
    <property type="match status" value="1"/>
</dbReference>
<keyword evidence="4" id="KW-1185">Reference proteome</keyword>
<dbReference type="InterPro" id="IPR000772">
    <property type="entry name" value="Ricin_B_lectin"/>
</dbReference>
<name>A0A9P6Q302_9FUNG</name>
<dbReference type="OrthoDB" id="2432302at2759"/>
<organism evidence="3 4">
    <name type="scientific">Actinomortierella ambigua</name>
    <dbReference type="NCBI Taxonomy" id="1343610"/>
    <lineage>
        <taxon>Eukaryota</taxon>
        <taxon>Fungi</taxon>
        <taxon>Fungi incertae sedis</taxon>
        <taxon>Mucoromycota</taxon>
        <taxon>Mortierellomycotina</taxon>
        <taxon>Mortierellomycetes</taxon>
        <taxon>Mortierellales</taxon>
        <taxon>Mortierellaceae</taxon>
        <taxon>Actinomortierella</taxon>
    </lineage>
</organism>
<dbReference type="Pfam" id="PF00652">
    <property type="entry name" value="Ricin_B_lectin"/>
    <property type="match status" value="1"/>
</dbReference>
<evidence type="ECO:0000313" key="4">
    <source>
        <dbReference type="Proteomes" id="UP000807716"/>
    </source>
</evidence>
<sequence>MTPSLSLIMTIAVAAVVSVTRSSSSVDAAGPLPRGVHSNSPLRGSFRLYLDADPSMCLVAEGNSAAGTVNGKSPIFWSCADSPGDNAIWEYDLVTGHLVTRANRNQCLGARGNNNGGTNSGNSPIFWSCAGSPGSNAIWELDLVTGRVFTDEKRTQCLGGRGAGTQGVVNGANPIFWACSNTGSNSAWNVEILD</sequence>
<gene>
    <name evidence="3" type="ORF">DFQ27_004756</name>
</gene>
<protein>
    <recommendedName>
        <fullName evidence="2">Ricin B lectin domain-containing protein</fullName>
    </recommendedName>
</protein>
<feature type="chain" id="PRO_5040484930" description="Ricin B lectin domain-containing protein" evidence="1">
    <location>
        <begin position="23"/>
        <end position="194"/>
    </location>
</feature>
<accession>A0A9P6Q302</accession>
<evidence type="ECO:0000256" key="1">
    <source>
        <dbReference type="SAM" id="SignalP"/>
    </source>
</evidence>
<dbReference type="SUPFAM" id="SSF50370">
    <property type="entry name" value="Ricin B-like lectins"/>
    <property type="match status" value="1"/>
</dbReference>
<evidence type="ECO:0000259" key="2">
    <source>
        <dbReference type="SMART" id="SM00458"/>
    </source>
</evidence>
<dbReference type="Gene3D" id="2.80.10.50">
    <property type="match status" value="1"/>
</dbReference>
<feature type="signal peptide" evidence="1">
    <location>
        <begin position="1"/>
        <end position="22"/>
    </location>
</feature>